<dbReference type="RefSeq" id="WP_113891605.1">
    <property type="nucleotide sequence ID" value="NZ_QNRK01000031.1"/>
</dbReference>
<dbReference type="AlphaFoldDB" id="A0A366EY65"/>
<gene>
    <name evidence="9" type="ORF">DFR50_13125</name>
</gene>
<feature type="transmembrane region" description="Helical" evidence="8">
    <location>
        <begin position="432"/>
        <end position="452"/>
    </location>
</feature>
<feature type="transmembrane region" description="Helical" evidence="8">
    <location>
        <begin position="910"/>
        <end position="930"/>
    </location>
</feature>
<dbReference type="Gene3D" id="3.30.70.1440">
    <property type="entry name" value="Multidrug efflux transporter AcrB pore domain"/>
    <property type="match status" value="1"/>
</dbReference>
<reference evidence="9 10" key="1">
    <citation type="submission" date="2018-06" db="EMBL/GenBank/DDBJ databases">
        <title>Genomic Encyclopedia of Type Strains, Phase IV (KMG-IV): sequencing the most valuable type-strain genomes for metagenomic binning, comparative biology and taxonomic classification.</title>
        <authorList>
            <person name="Goeker M."/>
        </authorList>
    </citation>
    <scope>NUCLEOTIDE SEQUENCE [LARGE SCALE GENOMIC DNA]</scope>
    <source>
        <strain evidence="9 10">DSM 24875</strain>
    </source>
</reference>
<dbReference type="InterPro" id="IPR001036">
    <property type="entry name" value="Acrflvin-R"/>
</dbReference>
<keyword evidence="2" id="KW-0813">Transport</keyword>
<dbReference type="Proteomes" id="UP000253529">
    <property type="component" value="Unassembled WGS sequence"/>
</dbReference>
<dbReference type="GO" id="GO:0005886">
    <property type="term" value="C:plasma membrane"/>
    <property type="evidence" value="ECO:0007669"/>
    <property type="project" value="UniProtKB-SubCell"/>
</dbReference>
<feature type="transmembrane region" description="Helical" evidence="8">
    <location>
        <begin position="361"/>
        <end position="381"/>
    </location>
</feature>
<keyword evidence="7 8" id="KW-0472">Membrane</keyword>
<dbReference type="SUPFAM" id="SSF82866">
    <property type="entry name" value="Multidrug efflux transporter AcrB transmembrane domain"/>
    <property type="match status" value="2"/>
</dbReference>
<comment type="caution">
    <text evidence="9">The sequence shown here is derived from an EMBL/GenBank/DDBJ whole genome shotgun (WGS) entry which is preliminary data.</text>
</comment>
<dbReference type="GO" id="GO:0042910">
    <property type="term" value="F:xenobiotic transmembrane transporter activity"/>
    <property type="evidence" value="ECO:0007669"/>
    <property type="project" value="TreeGrafter"/>
</dbReference>
<dbReference type="EMBL" id="QNRK01000031">
    <property type="protein sequence ID" value="RBP06405.1"/>
    <property type="molecule type" value="Genomic_DNA"/>
</dbReference>
<dbReference type="InterPro" id="IPR027463">
    <property type="entry name" value="AcrB_DN_DC_subdom"/>
</dbReference>
<dbReference type="Gene3D" id="3.30.70.1320">
    <property type="entry name" value="Multidrug efflux transporter AcrB pore domain like"/>
    <property type="match status" value="1"/>
</dbReference>
<dbReference type="SUPFAM" id="SSF82693">
    <property type="entry name" value="Multidrug efflux transporter AcrB pore domain, PN1, PN2, PC1 and PC2 subdomains"/>
    <property type="match status" value="4"/>
</dbReference>
<dbReference type="FunFam" id="1.20.1640.10:FF:000001">
    <property type="entry name" value="Efflux pump membrane transporter"/>
    <property type="match status" value="1"/>
</dbReference>
<evidence type="ECO:0000256" key="4">
    <source>
        <dbReference type="ARBA" id="ARBA00022519"/>
    </source>
</evidence>
<accession>A0A366EY65</accession>
<feature type="transmembrane region" description="Helical" evidence="8">
    <location>
        <begin position="464"/>
        <end position="482"/>
    </location>
</feature>
<dbReference type="SUPFAM" id="SSF82714">
    <property type="entry name" value="Multidrug efflux transporter AcrB TolC docking domain, DN and DC subdomains"/>
    <property type="match status" value="2"/>
</dbReference>
<evidence type="ECO:0000256" key="5">
    <source>
        <dbReference type="ARBA" id="ARBA00022692"/>
    </source>
</evidence>
<evidence type="ECO:0000256" key="6">
    <source>
        <dbReference type="ARBA" id="ARBA00022989"/>
    </source>
</evidence>
<name>A0A366EY65_9HYPH</name>
<feature type="transmembrane region" description="Helical" evidence="8">
    <location>
        <begin position="876"/>
        <end position="904"/>
    </location>
</feature>
<evidence type="ECO:0000256" key="3">
    <source>
        <dbReference type="ARBA" id="ARBA00022475"/>
    </source>
</evidence>
<protein>
    <submittedName>
        <fullName evidence="9">Multidrug efflux pump/multidrug efflux pump</fullName>
    </submittedName>
</protein>
<feature type="transmembrane region" description="Helical" evidence="8">
    <location>
        <begin position="523"/>
        <end position="544"/>
    </location>
</feature>
<keyword evidence="5 8" id="KW-0812">Transmembrane</keyword>
<dbReference type="Gene3D" id="3.30.2090.10">
    <property type="entry name" value="Multidrug efflux transporter AcrB TolC docking domain, DN and DC subdomains"/>
    <property type="match status" value="2"/>
</dbReference>
<feature type="transmembrane region" description="Helical" evidence="8">
    <location>
        <begin position="387"/>
        <end position="411"/>
    </location>
</feature>
<evidence type="ECO:0000256" key="8">
    <source>
        <dbReference type="SAM" id="Phobius"/>
    </source>
</evidence>
<keyword evidence="3" id="KW-1003">Cell membrane</keyword>
<dbReference type="Gene3D" id="1.20.1640.10">
    <property type="entry name" value="Multidrug efflux transporter AcrB transmembrane domain"/>
    <property type="match status" value="2"/>
</dbReference>
<evidence type="ECO:0000256" key="2">
    <source>
        <dbReference type="ARBA" id="ARBA00022448"/>
    </source>
</evidence>
<keyword evidence="4" id="KW-0997">Cell inner membrane</keyword>
<feature type="transmembrane region" description="Helical" evidence="8">
    <location>
        <begin position="984"/>
        <end position="1010"/>
    </location>
</feature>
<evidence type="ECO:0000313" key="9">
    <source>
        <dbReference type="EMBL" id="RBP06405.1"/>
    </source>
</evidence>
<evidence type="ECO:0000256" key="1">
    <source>
        <dbReference type="ARBA" id="ARBA00004429"/>
    </source>
</evidence>
<evidence type="ECO:0000256" key="7">
    <source>
        <dbReference type="ARBA" id="ARBA00023136"/>
    </source>
</evidence>
<dbReference type="PANTHER" id="PTHR32063:SF28">
    <property type="entry name" value="BLR2861 PROTEIN"/>
    <property type="match status" value="1"/>
</dbReference>
<dbReference type="PANTHER" id="PTHR32063">
    <property type="match status" value="1"/>
</dbReference>
<feature type="transmembrane region" description="Helical" evidence="8">
    <location>
        <begin position="951"/>
        <end position="972"/>
    </location>
</feature>
<sequence length="1037" mass="111755">MNAFTDLFIRRPVLASVVSLLILLVGLMSAYKLQVRQFPKTSNTTITITTTYPGAAADVIKGFITTPIEQAVASTEGIDTLVSSSQQNASTVTLNLRLDANPDRAMADALSKVNQVRGILPREANDPIVVKQTGQGFALMYLNFNSAVMTSSQITDYLTRVIQPRLQTVDGVANAQILGGQLFSMRIWLDPTRMAAQGVTATDVRAALLANNFTTAAGEVKSDFTQISVDALTSLDSPKAFSQMVIATHGDALVRLGDVSTKIDLGPQTSDSSSVFDGLKAVFIGIYATPEANPLTVIDGVNAIMPSIQQQLPEGLNATIAYDSTKFIRASIREVAKTLVEAAVIVIVVIFLFLGNLRSTFIPIVTIPLSLIGVMIALYALDYSINLLTLLALVLGIGLVVDDAIVVVENIHRHIEEGMTPFDAAIRGAHEIALPVVAMTITLAAVYAPIGFVTGVTGALFREFAFTLAGAVIVSGFIALTLSPMMCSKLLRHDQHQSWFARLVDRTFDRLRQAYQRRLHATLNFRALTALVLVGVLALTAVMYRSTPQELAPEEDQGFLLTLAKIPQVGNLDYLEAATSRLVDEIKDIPEVAHSFVINGAGGVRMAFAGLILKPWDDRERNQKKVLADLGPRFLKVPQAKVQAFSPPALPGSTGGAPMQFVIRTTGDYQTLADVAESMQQAARESGLFLFTDVDLKFDTPQFKFKVDADKANAMGINMAEVGNALATMLGGNYVNLFSLYGRSYQVIPQAPREFRLTPDWLTRYQLRTRNGELAPLSAIASVTDEVQPNALTSFQQLNSATISGVPFPGRTLGEALDFLKAKAKASFPEGYSYDFGGDSRQYEQEGNALVYVFVFALIVIYLVLAAQYESFRDPLIILIALPTALFGALLPLNVGGVLGFASINIYSQIGLVTLIGLISKHGILMVDFANRMQERGGMSRREAIEHAASVRLRPILMTTAAMVVGVIPLIVATGAGAASRFNIGLTIFAGMSIGTCFTLFVTPMVYTLLARDHAALIARERAAGHLAPGGEEPPPA</sequence>
<dbReference type="PRINTS" id="PR00702">
    <property type="entry name" value="ACRIFLAVINRP"/>
</dbReference>
<comment type="subcellular location">
    <subcellularLocation>
        <location evidence="1">Cell inner membrane</location>
        <topology evidence="1">Multi-pass membrane protein</topology>
    </subcellularLocation>
</comment>
<keyword evidence="10" id="KW-1185">Reference proteome</keyword>
<feature type="transmembrane region" description="Helical" evidence="8">
    <location>
        <begin position="335"/>
        <end position="354"/>
    </location>
</feature>
<dbReference type="Pfam" id="PF00873">
    <property type="entry name" value="ACR_tran"/>
    <property type="match status" value="1"/>
</dbReference>
<keyword evidence="6 8" id="KW-1133">Transmembrane helix</keyword>
<feature type="transmembrane region" description="Helical" evidence="8">
    <location>
        <begin position="849"/>
        <end position="869"/>
    </location>
</feature>
<dbReference type="OrthoDB" id="9807350at2"/>
<proteinExistence type="predicted"/>
<organism evidence="9 10">
    <name type="scientific">Roseiarcus fermentans</name>
    <dbReference type="NCBI Taxonomy" id="1473586"/>
    <lineage>
        <taxon>Bacteria</taxon>
        <taxon>Pseudomonadati</taxon>
        <taxon>Pseudomonadota</taxon>
        <taxon>Alphaproteobacteria</taxon>
        <taxon>Hyphomicrobiales</taxon>
        <taxon>Roseiarcaceae</taxon>
        <taxon>Roseiarcus</taxon>
    </lineage>
</organism>
<dbReference type="Gene3D" id="3.30.70.1430">
    <property type="entry name" value="Multidrug efflux transporter AcrB pore domain"/>
    <property type="match status" value="2"/>
</dbReference>
<evidence type="ECO:0000313" key="10">
    <source>
        <dbReference type="Proteomes" id="UP000253529"/>
    </source>
</evidence>